<comment type="caution">
    <text evidence="2">The sequence shown here is derived from an EMBL/GenBank/DDBJ whole genome shotgun (WGS) entry which is preliminary data.</text>
</comment>
<reference evidence="2 3" key="1">
    <citation type="journal article" date="2014" name="Int. J. Syst. Evol. Microbiol.">
        <title>Phaeodactylibacter xiamenensis gen. nov., sp. nov., a member of the family Saprospiraceae isolated from the marine alga Phaeodactylum tricornutum.</title>
        <authorList>
            <person name="Chen Z.Jr."/>
            <person name="Lei X."/>
            <person name="Lai Q."/>
            <person name="Li Y."/>
            <person name="Zhang B."/>
            <person name="Zhang J."/>
            <person name="Zhang H."/>
            <person name="Yang L."/>
            <person name="Zheng W."/>
            <person name="Tian Y."/>
            <person name="Yu Z."/>
            <person name="Xu H.Jr."/>
            <person name="Zheng T."/>
        </authorList>
    </citation>
    <scope>NUCLEOTIDE SEQUENCE [LARGE SCALE GENOMIC DNA]</scope>
    <source>
        <strain evidence="2 3">KD52</strain>
    </source>
</reference>
<evidence type="ECO:0000313" key="2">
    <source>
        <dbReference type="EMBL" id="KGE86360.1"/>
    </source>
</evidence>
<dbReference type="RefSeq" id="WP_044225089.1">
    <property type="nucleotide sequence ID" value="NZ_JBKAGJ010000010.1"/>
</dbReference>
<dbReference type="Proteomes" id="UP000029736">
    <property type="component" value="Unassembled WGS sequence"/>
</dbReference>
<dbReference type="SUPFAM" id="SSF50998">
    <property type="entry name" value="Quinoprotein alcohol dehydrogenase-like"/>
    <property type="match status" value="1"/>
</dbReference>
<dbReference type="OrthoDB" id="1521841at2"/>
<accession>A0A098S2M5</accession>
<gene>
    <name evidence="2" type="ORF">IX84_21415</name>
</gene>
<keyword evidence="3" id="KW-1185">Reference proteome</keyword>
<evidence type="ECO:0000256" key="1">
    <source>
        <dbReference type="SAM" id="SignalP"/>
    </source>
</evidence>
<dbReference type="InterPro" id="IPR013211">
    <property type="entry name" value="LVIVD"/>
</dbReference>
<organism evidence="2 3">
    <name type="scientific">Phaeodactylibacter xiamenensis</name>
    <dbReference type="NCBI Taxonomy" id="1524460"/>
    <lineage>
        <taxon>Bacteria</taxon>
        <taxon>Pseudomonadati</taxon>
        <taxon>Bacteroidota</taxon>
        <taxon>Saprospiria</taxon>
        <taxon>Saprospirales</taxon>
        <taxon>Haliscomenobacteraceae</taxon>
        <taxon>Phaeodactylibacter</taxon>
    </lineage>
</organism>
<evidence type="ECO:0000313" key="3">
    <source>
        <dbReference type="Proteomes" id="UP000029736"/>
    </source>
</evidence>
<dbReference type="Pfam" id="PF08309">
    <property type="entry name" value="LVIVD"/>
    <property type="match status" value="2"/>
</dbReference>
<evidence type="ECO:0008006" key="4">
    <source>
        <dbReference type="Google" id="ProtNLM"/>
    </source>
</evidence>
<feature type="signal peptide" evidence="1">
    <location>
        <begin position="1"/>
        <end position="24"/>
    </location>
</feature>
<dbReference type="InterPro" id="IPR011047">
    <property type="entry name" value="Quinoprotein_ADH-like_sf"/>
</dbReference>
<keyword evidence="1" id="KW-0732">Signal</keyword>
<dbReference type="AlphaFoldDB" id="A0A098S2M5"/>
<dbReference type="EMBL" id="JPOS01000079">
    <property type="protein sequence ID" value="KGE86360.1"/>
    <property type="molecule type" value="Genomic_DNA"/>
</dbReference>
<protein>
    <recommendedName>
        <fullName evidence="4">LVIVD repeat-containing protein</fullName>
    </recommendedName>
</protein>
<name>A0A098S2M5_9BACT</name>
<proteinExistence type="predicted"/>
<dbReference type="STRING" id="1524460.IX84_21415"/>
<feature type="chain" id="PRO_5001939719" description="LVIVD repeat-containing protein" evidence="1">
    <location>
        <begin position="25"/>
        <end position="425"/>
    </location>
</feature>
<sequence>MKTIPTFYYLIGLLSLALALPSCIKDTCEATSTFQAYEPVYVKPADFRHSIEFEAPKDLENPGKIYVYQDILLINERGAGIHLIDNSNPEAPQPFGFLNIPGNVDMAVRGNMIYADNYVDLVAIDITNPNSPVFAGRTEEAIPSHSFDEEQGYLVRYEKVPMTEEVDCDSYTGNSFWRDGTLFIDVAAGGVAQDFANESAGQAQDVGVGGSMARFTLAQDHLYVVDEHRLHVFGLSATPEPEKINVVDIGWGIETIFPYGDKLFIGAADGMYIFDNSVPTAPEQLSVFRHATACDPVFVDGNIAYVTLRNGTECETFTNQLDVVDVTNLTDPVLINSFSMHNPHGLSKLHNALYICENEQGVKIFDATDPATVGNEQIGKMTGFQAYDIITLQGHLAIVIGDNGLYQYDISNPEAPRRLSNLLSL</sequence>